<evidence type="ECO:0000313" key="2">
    <source>
        <dbReference type="EMBL" id="VEL14537.1"/>
    </source>
</evidence>
<evidence type="ECO:0000313" key="3">
    <source>
        <dbReference type="Proteomes" id="UP000784294"/>
    </source>
</evidence>
<feature type="compositionally biased region" description="Acidic residues" evidence="1">
    <location>
        <begin position="1"/>
        <end position="12"/>
    </location>
</feature>
<name>A0A3S5BR70_9PLAT</name>
<dbReference type="EMBL" id="CAAALY010021540">
    <property type="protein sequence ID" value="VEL14537.1"/>
    <property type="molecule type" value="Genomic_DNA"/>
</dbReference>
<dbReference type="AlphaFoldDB" id="A0A3S5BR70"/>
<feature type="non-terminal residue" evidence="2">
    <location>
        <position position="39"/>
    </location>
</feature>
<gene>
    <name evidence="2" type="ORF">PXEA_LOCUS7977</name>
</gene>
<comment type="caution">
    <text evidence="2">The sequence shown here is derived from an EMBL/GenBank/DDBJ whole genome shotgun (WGS) entry which is preliminary data.</text>
</comment>
<dbReference type="Proteomes" id="UP000784294">
    <property type="component" value="Unassembled WGS sequence"/>
</dbReference>
<protein>
    <submittedName>
        <fullName evidence="2">Uncharacterized protein</fullName>
    </submittedName>
</protein>
<accession>A0A3S5BR70</accession>
<feature type="region of interest" description="Disordered" evidence="1">
    <location>
        <begin position="1"/>
        <end position="31"/>
    </location>
</feature>
<evidence type="ECO:0000256" key="1">
    <source>
        <dbReference type="SAM" id="MobiDB-lite"/>
    </source>
</evidence>
<organism evidence="2 3">
    <name type="scientific">Protopolystoma xenopodis</name>
    <dbReference type="NCBI Taxonomy" id="117903"/>
    <lineage>
        <taxon>Eukaryota</taxon>
        <taxon>Metazoa</taxon>
        <taxon>Spiralia</taxon>
        <taxon>Lophotrochozoa</taxon>
        <taxon>Platyhelminthes</taxon>
        <taxon>Monogenea</taxon>
        <taxon>Polyopisthocotylea</taxon>
        <taxon>Polystomatidea</taxon>
        <taxon>Polystomatidae</taxon>
        <taxon>Protopolystoma</taxon>
    </lineage>
</organism>
<reference evidence="2" key="1">
    <citation type="submission" date="2018-11" db="EMBL/GenBank/DDBJ databases">
        <authorList>
            <consortium name="Pathogen Informatics"/>
        </authorList>
    </citation>
    <scope>NUCLEOTIDE SEQUENCE</scope>
</reference>
<proteinExistence type="predicted"/>
<keyword evidence="3" id="KW-1185">Reference proteome</keyword>
<sequence>MAALTEEADFDAGETSKKVPSPLDDAGNNDNFYCRRLRT</sequence>